<reference evidence="3 4" key="1">
    <citation type="submission" date="2020-04" db="EMBL/GenBank/DDBJ databases">
        <title>MicrobeNet Type strains.</title>
        <authorList>
            <person name="Nicholson A.C."/>
        </authorList>
    </citation>
    <scope>NUCLEOTIDE SEQUENCE [LARGE SCALE GENOMIC DNA]</scope>
    <source>
        <strain evidence="3 4">ATCC 23612</strain>
    </source>
</reference>
<proteinExistence type="predicted"/>
<feature type="transmembrane region" description="Helical" evidence="2">
    <location>
        <begin position="55"/>
        <end position="81"/>
    </location>
</feature>
<feature type="transmembrane region" description="Helical" evidence="2">
    <location>
        <begin position="269"/>
        <end position="291"/>
    </location>
</feature>
<feature type="transmembrane region" description="Helical" evidence="2">
    <location>
        <begin position="356"/>
        <end position="377"/>
    </location>
</feature>
<accession>A0A7X6MJJ7</accession>
<keyword evidence="2" id="KW-0812">Transmembrane</keyword>
<dbReference type="AlphaFoldDB" id="A0A7X6MJJ7"/>
<dbReference type="RefSeq" id="WP_061080104.1">
    <property type="nucleotide sequence ID" value="NZ_JAAXPG010000047.1"/>
</dbReference>
<keyword evidence="4" id="KW-1185">Reference proteome</keyword>
<feature type="transmembrane region" description="Helical" evidence="2">
    <location>
        <begin position="153"/>
        <end position="176"/>
    </location>
</feature>
<feature type="region of interest" description="Disordered" evidence="1">
    <location>
        <begin position="1"/>
        <end position="26"/>
    </location>
</feature>
<feature type="transmembrane region" description="Helical" evidence="2">
    <location>
        <begin position="101"/>
        <end position="133"/>
    </location>
</feature>
<dbReference type="EMBL" id="JAAXPG010000047">
    <property type="protein sequence ID" value="NKZ01913.1"/>
    <property type="molecule type" value="Genomic_DNA"/>
</dbReference>
<gene>
    <name evidence="3" type="ORF">HGB44_30235</name>
</gene>
<sequence length="787" mass="83229">MDSPDGEDTAVEARNGPHEDGSEEGSAAAAPADLVLYRELGPLLLRVLATYARRLWALLVVAALPAVPVTLLSQALVVAPARDGAYLNGLLESAADPLAPALVAATGVVALLGLAVAPFSLGGSVLLGTAALLGRRISPRQAWQGARRRYFTVLTWVLLLVFLVSGSLALYLWALVSDWPPVLTAILVLGLLLAVLVPLTVSLPLALVEGHGPFRALLEACRLARHRVGVHLLLVGLSYGVSVLAGAVLERVLPRWTDLADGSPALLAVTLLVGLVVAPLSLLLGCAPVAYCDFESPYTAPGQDRVPGGDTYAGVRYAVHPTVRDADLVRAGEHLPAPAASVSGRSSDSVFSGPRLVLVPALALAVFGPPLLGPGLLEANPFGLPEMDAHPVASVDGDELSVSLEPTGEGALLGVATSYVNMEVCDPRCRAVAQGERSWMGDGVRVVDGGALWTVWREYEHEDVEEEADRYAPHPDSGLYLLSCADITKCADPDEEALVRPYPEGQHHVASAVTPLADGRLLVASSVKRYDPPELGVSLEQDRGGLRLHLCEDIACADPEVVLFPAEMAAGGFLTDGEFLALAAYPGGGYAMAVTDTARGSLSLVACAERACTDPEITRIHGDRFYGEHDSRFRSRFGARVELRSDGTPVLAYRDPQGGRAHLVDCHDALCSEFTDTAVTGTGWARPVPGLAVDSRDRAHLLTPDFTRERLVLLSCLDRGCSQTSSAPLLELTEAEPSLTALALDDRDRPHMLWADGEVSTRFMGGVDIESEARYLRCAEPLCGAGL</sequence>
<feature type="transmembrane region" description="Helical" evidence="2">
    <location>
        <begin position="228"/>
        <end position="249"/>
    </location>
</feature>
<feature type="compositionally biased region" description="Acidic residues" evidence="1">
    <location>
        <begin position="1"/>
        <end position="10"/>
    </location>
</feature>
<keyword evidence="2" id="KW-0472">Membrane</keyword>
<feature type="transmembrane region" description="Helical" evidence="2">
    <location>
        <begin position="182"/>
        <end position="207"/>
    </location>
</feature>
<protein>
    <submittedName>
        <fullName evidence="3">Uncharacterized protein</fullName>
    </submittedName>
</protein>
<evidence type="ECO:0000256" key="1">
    <source>
        <dbReference type="SAM" id="MobiDB-lite"/>
    </source>
</evidence>
<organism evidence="3 4">
    <name type="scientific">Nocardiopsis alborubida</name>
    <dbReference type="NCBI Taxonomy" id="146802"/>
    <lineage>
        <taxon>Bacteria</taxon>
        <taxon>Bacillati</taxon>
        <taxon>Actinomycetota</taxon>
        <taxon>Actinomycetes</taxon>
        <taxon>Streptosporangiales</taxon>
        <taxon>Nocardiopsidaceae</taxon>
        <taxon>Nocardiopsis</taxon>
    </lineage>
</organism>
<name>A0A7X6MJJ7_9ACTN</name>
<evidence type="ECO:0000313" key="3">
    <source>
        <dbReference type="EMBL" id="NKZ01913.1"/>
    </source>
</evidence>
<comment type="caution">
    <text evidence="3">The sequence shown here is derived from an EMBL/GenBank/DDBJ whole genome shotgun (WGS) entry which is preliminary data.</text>
</comment>
<evidence type="ECO:0000313" key="4">
    <source>
        <dbReference type="Proteomes" id="UP000553209"/>
    </source>
</evidence>
<keyword evidence="2" id="KW-1133">Transmembrane helix</keyword>
<evidence type="ECO:0000256" key="2">
    <source>
        <dbReference type="SAM" id="Phobius"/>
    </source>
</evidence>
<dbReference type="Proteomes" id="UP000553209">
    <property type="component" value="Unassembled WGS sequence"/>
</dbReference>